<protein>
    <submittedName>
        <fullName evidence="1">Uncharacterized protein</fullName>
    </submittedName>
</protein>
<name>A0ACD1II75_9EURO</name>
<evidence type="ECO:0000313" key="2">
    <source>
        <dbReference type="Proteomes" id="UP000249748"/>
    </source>
</evidence>
<sequence>MTSPLSCKNFIPHGSRSEILLLPPRSDDFMTSHPWTAMYLISPPLPRGVSAVQFNITSHDQGWCSDRSQGIWSWFDVSILCSDRDGGEDPSSLFSDLSDHPSSYLKSRPEDFRQVLQDQGLHFKNIPKQDPDPAKPGSIAKRMASNQIQRSWQQHVVIWRVEDGGEEAEFLSCLEEGDQLVVWARTQVGLCLVYNSSSSSSLD</sequence>
<dbReference type="EMBL" id="KZ824545">
    <property type="protein sequence ID" value="RAK90269.1"/>
    <property type="molecule type" value="Genomic_DNA"/>
</dbReference>
<proteinExistence type="predicted"/>
<keyword evidence="2" id="KW-1185">Reference proteome</keyword>
<accession>A0ACD1II75</accession>
<gene>
    <name evidence="1" type="ORF">BO79DRAFT_208479</name>
</gene>
<reference evidence="1" key="1">
    <citation type="submission" date="2018-02" db="EMBL/GenBank/DDBJ databases">
        <title>The genomes of Aspergillus section Nigri reveals drivers in fungal speciation.</title>
        <authorList>
            <consortium name="DOE Joint Genome Institute"/>
            <person name="Vesth T.C."/>
            <person name="Nybo J."/>
            <person name="Theobald S."/>
            <person name="Brandl J."/>
            <person name="Frisvad J.C."/>
            <person name="Nielsen K.F."/>
            <person name="Lyhne E.K."/>
            <person name="Kogle M.E."/>
            <person name="Kuo A."/>
            <person name="Riley R."/>
            <person name="Clum A."/>
            <person name="Nolan M."/>
            <person name="Lipzen A."/>
            <person name="Salamov A."/>
            <person name="Henrissat B."/>
            <person name="Wiebenga A."/>
            <person name="De vries R.P."/>
            <person name="Grigoriev I.V."/>
            <person name="Mortensen U.H."/>
            <person name="Andersen M.R."/>
            <person name="Baker S.E."/>
        </authorList>
    </citation>
    <scope>NUCLEOTIDE SEQUENCE</scope>
    <source>
        <strain evidence="1">CBS 115574</strain>
    </source>
</reference>
<evidence type="ECO:0000313" key="1">
    <source>
        <dbReference type="EMBL" id="RAK90269.1"/>
    </source>
</evidence>
<organism evidence="1 2">
    <name type="scientific">Aspergillus costaricaensis CBS 115574</name>
    <dbReference type="NCBI Taxonomy" id="1448317"/>
    <lineage>
        <taxon>Eukaryota</taxon>
        <taxon>Fungi</taxon>
        <taxon>Dikarya</taxon>
        <taxon>Ascomycota</taxon>
        <taxon>Pezizomycotina</taxon>
        <taxon>Eurotiomycetes</taxon>
        <taxon>Eurotiomycetidae</taxon>
        <taxon>Eurotiales</taxon>
        <taxon>Aspergillaceae</taxon>
        <taxon>Aspergillus</taxon>
        <taxon>Aspergillus subgen. Circumdati</taxon>
    </lineage>
</organism>
<dbReference type="Proteomes" id="UP000249748">
    <property type="component" value="Unassembled WGS sequence"/>
</dbReference>